<organism evidence="1 2">
    <name type="scientific">Candidatus Enterococcus moelleringii</name>
    <dbReference type="NCBI Taxonomy" id="2815325"/>
    <lineage>
        <taxon>Bacteria</taxon>
        <taxon>Bacillati</taxon>
        <taxon>Bacillota</taxon>
        <taxon>Bacilli</taxon>
        <taxon>Lactobacillales</taxon>
        <taxon>Enterococcaceae</taxon>
        <taxon>Enterococcus</taxon>
    </lineage>
</organism>
<gene>
    <name evidence="1" type="ORF">JZO70_09020</name>
</gene>
<evidence type="ECO:0008006" key="3">
    <source>
        <dbReference type="Google" id="ProtNLM"/>
    </source>
</evidence>
<protein>
    <recommendedName>
        <fullName evidence="3">Transposase</fullName>
    </recommendedName>
</protein>
<accession>A0ABS3LB60</accession>
<evidence type="ECO:0000313" key="1">
    <source>
        <dbReference type="EMBL" id="MBO1306300.1"/>
    </source>
</evidence>
<reference evidence="1 2" key="1">
    <citation type="submission" date="2021-03" db="EMBL/GenBank/DDBJ databases">
        <title>Enterococcal diversity collection.</title>
        <authorList>
            <person name="Gilmore M.S."/>
            <person name="Schwartzman J."/>
            <person name="Van Tyne D."/>
            <person name="Martin M."/>
            <person name="Earl A.M."/>
            <person name="Manson A.L."/>
            <person name="Straub T."/>
            <person name="Salamzade R."/>
            <person name="Saavedra J."/>
            <person name="Lebreton F."/>
            <person name="Prichula J."/>
            <person name="Schaufler K."/>
            <person name="Gaca A."/>
            <person name="Sgardioli B."/>
            <person name="Wagenaar J."/>
            <person name="Strong T."/>
        </authorList>
    </citation>
    <scope>NUCLEOTIDE SEQUENCE [LARGE SCALE GENOMIC DNA]</scope>
    <source>
        <strain evidence="1 2">669A</strain>
    </source>
</reference>
<name>A0ABS3LB60_9ENTE</name>
<evidence type="ECO:0000313" key="2">
    <source>
        <dbReference type="Proteomes" id="UP000664601"/>
    </source>
</evidence>
<keyword evidence="2" id="KW-1185">Reference proteome</keyword>
<dbReference type="Proteomes" id="UP000664601">
    <property type="component" value="Unassembled WGS sequence"/>
</dbReference>
<sequence length="128" mass="15229">MMSEQPFTPNQIFNLSITTIEQRMIDFYEETRDSDTTVQLLLALRVRYPLGAEEFALVLKELVHYLFMRSKVNKALKHFLFYFRDYFETSEWKKVKLRLFPLRNFIEKAKSMILSPLAKLLPIDVATT</sequence>
<dbReference type="EMBL" id="JAFREM010000014">
    <property type="protein sequence ID" value="MBO1306300.1"/>
    <property type="molecule type" value="Genomic_DNA"/>
</dbReference>
<dbReference type="RefSeq" id="WP_207673233.1">
    <property type="nucleotide sequence ID" value="NZ_JAFREM010000014.1"/>
</dbReference>
<proteinExistence type="predicted"/>
<comment type="caution">
    <text evidence="1">The sequence shown here is derived from an EMBL/GenBank/DDBJ whole genome shotgun (WGS) entry which is preliminary data.</text>
</comment>